<protein>
    <submittedName>
        <fullName evidence="9">Predicted arabinose efflux permease, MFS family</fullName>
    </submittedName>
</protein>
<dbReference type="STRING" id="1317125.SAMN05444128_2824"/>
<dbReference type="EMBL" id="FTPP01000002">
    <property type="protein sequence ID" value="SIT92375.1"/>
    <property type="molecule type" value="Genomic_DNA"/>
</dbReference>
<keyword evidence="5 7" id="KW-1133">Transmembrane helix</keyword>
<dbReference type="GO" id="GO:0005886">
    <property type="term" value="C:plasma membrane"/>
    <property type="evidence" value="ECO:0007669"/>
    <property type="project" value="UniProtKB-SubCell"/>
</dbReference>
<evidence type="ECO:0000256" key="2">
    <source>
        <dbReference type="ARBA" id="ARBA00022448"/>
    </source>
</evidence>
<feature type="transmembrane region" description="Helical" evidence="7">
    <location>
        <begin position="385"/>
        <end position="404"/>
    </location>
</feature>
<comment type="subcellular location">
    <subcellularLocation>
        <location evidence="1">Cell membrane</location>
        <topology evidence="1">Multi-pass membrane protein</topology>
    </subcellularLocation>
</comment>
<dbReference type="InterPro" id="IPR020846">
    <property type="entry name" value="MFS_dom"/>
</dbReference>
<feature type="transmembrane region" description="Helical" evidence="7">
    <location>
        <begin position="148"/>
        <end position="167"/>
    </location>
</feature>
<proteinExistence type="predicted"/>
<evidence type="ECO:0000256" key="7">
    <source>
        <dbReference type="SAM" id="Phobius"/>
    </source>
</evidence>
<evidence type="ECO:0000313" key="9">
    <source>
        <dbReference type="EMBL" id="SIT92375.1"/>
    </source>
</evidence>
<dbReference type="Pfam" id="PF07690">
    <property type="entry name" value="MFS_1"/>
    <property type="match status" value="1"/>
</dbReference>
<organism evidence="9 10">
    <name type="scientific">Pontibacter indicus</name>
    <dbReference type="NCBI Taxonomy" id="1317125"/>
    <lineage>
        <taxon>Bacteria</taxon>
        <taxon>Pseudomonadati</taxon>
        <taxon>Bacteroidota</taxon>
        <taxon>Cytophagia</taxon>
        <taxon>Cytophagales</taxon>
        <taxon>Hymenobacteraceae</taxon>
        <taxon>Pontibacter</taxon>
    </lineage>
</organism>
<evidence type="ECO:0000256" key="5">
    <source>
        <dbReference type="ARBA" id="ARBA00022989"/>
    </source>
</evidence>
<dbReference type="SUPFAM" id="SSF103473">
    <property type="entry name" value="MFS general substrate transporter"/>
    <property type="match status" value="1"/>
</dbReference>
<dbReference type="OrthoDB" id="5379144at2"/>
<dbReference type="Gene3D" id="1.20.1250.20">
    <property type="entry name" value="MFS general substrate transporter like domains"/>
    <property type="match status" value="1"/>
</dbReference>
<evidence type="ECO:0000256" key="3">
    <source>
        <dbReference type="ARBA" id="ARBA00022475"/>
    </source>
</evidence>
<feature type="transmembrane region" description="Helical" evidence="7">
    <location>
        <begin position="319"/>
        <end position="343"/>
    </location>
</feature>
<keyword evidence="10" id="KW-1185">Reference proteome</keyword>
<evidence type="ECO:0000256" key="1">
    <source>
        <dbReference type="ARBA" id="ARBA00004651"/>
    </source>
</evidence>
<evidence type="ECO:0000256" key="6">
    <source>
        <dbReference type="ARBA" id="ARBA00023136"/>
    </source>
</evidence>
<accession>A0A1R3XMP3</accession>
<keyword evidence="6 7" id="KW-0472">Membrane</keyword>
<feature type="transmembrane region" description="Helical" evidence="7">
    <location>
        <begin position="295"/>
        <end position="313"/>
    </location>
</feature>
<feature type="transmembrane region" description="Helical" evidence="7">
    <location>
        <begin position="55"/>
        <end position="76"/>
    </location>
</feature>
<name>A0A1R3XMP3_9BACT</name>
<evidence type="ECO:0000313" key="10">
    <source>
        <dbReference type="Proteomes" id="UP000187181"/>
    </source>
</evidence>
<dbReference type="InterPro" id="IPR050171">
    <property type="entry name" value="MFS_Transporters"/>
</dbReference>
<feature type="transmembrane region" description="Helical" evidence="7">
    <location>
        <begin position="20"/>
        <end position="43"/>
    </location>
</feature>
<keyword evidence="3" id="KW-1003">Cell membrane</keyword>
<sequence>MKRLFLLYRNAFGGLSRPAWMLSLIMFINRSGAMVIPFLGVYLTESLGFTMKEAGIILSIYGLGAVCGGFLGGWLTDKIGHFKVQAFSLTVGGSLYLMFLFLEKFEHMAIGVFILSLVNDMLRPANSASIAHYARPENVTRAFSLNRMALNLGFSIGPALGGMVAAISYKYLFVGDALGCMMAGLFFYIYFRNKQGHRPQKKVKTEAISNEANLSTTEKVRSPYTDKLYLVFVVLNAGFAMLFFQLLSTLPLFYRQVYALPEQNIGGLLALNGFIVFMVEMIFVYLIGDKVKKSWLIPIGVLILGFSFVSLNLGHHMFLLYFAMTLLSFSEILVMPFMATISVERSNNSNRGSYMGLYTISYAAAHVIAPYMGTTIAARHGFDTLWWILGAFAIVVSVGLYFVVQYIERERLSLQPVVSPEADMAAK</sequence>
<feature type="transmembrane region" description="Helical" evidence="7">
    <location>
        <begin position="173"/>
        <end position="191"/>
    </location>
</feature>
<dbReference type="GO" id="GO:0022857">
    <property type="term" value="F:transmembrane transporter activity"/>
    <property type="evidence" value="ECO:0007669"/>
    <property type="project" value="InterPro"/>
</dbReference>
<keyword evidence="4 7" id="KW-0812">Transmembrane</keyword>
<dbReference type="AlphaFoldDB" id="A0A1R3XMP3"/>
<dbReference type="RefSeq" id="WP_076669749.1">
    <property type="nucleotide sequence ID" value="NZ_FTPP01000002.1"/>
</dbReference>
<feature type="domain" description="Major facilitator superfamily (MFS) profile" evidence="8">
    <location>
        <begin position="18"/>
        <end position="408"/>
    </location>
</feature>
<evidence type="ECO:0000256" key="4">
    <source>
        <dbReference type="ARBA" id="ARBA00022692"/>
    </source>
</evidence>
<reference evidence="10" key="1">
    <citation type="submission" date="2017-01" db="EMBL/GenBank/DDBJ databases">
        <authorList>
            <person name="Varghese N."/>
            <person name="Submissions S."/>
        </authorList>
    </citation>
    <scope>NUCLEOTIDE SEQUENCE [LARGE SCALE GENOMIC DNA]</scope>
    <source>
        <strain evidence="10">LP100</strain>
    </source>
</reference>
<dbReference type="PROSITE" id="PS50850">
    <property type="entry name" value="MFS"/>
    <property type="match status" value="1"/>
</dbReference>
<gene>
    <name evidence="9" type="ORF">SAMN05444128_2824</name>
</gene>
<evidence type="ECO:0000259" key="8">
    <source>
        <dbReference type="PROSITE" id="PS50850"/>
    </source>
</evidence>
<keyword evidence="2" id="KW-0813">Transport</keyword>
<feature type="transmembrane region" description="Helical" evidence="7">
    <location>
        <begin position="228"/>
        <end position="247"/>
    </location>
</feature>
<feature type="transmembrane region" description="Helical" evidence="7">
    <location>
        <begin position="267"/>
        <end position="288"/>
    </location>
</feature>
<dbReference type="InterPro" id="IPR011701">
    <property type="entry name" value="MFS"/>
</dbReference>
<dbReference type="PANTHER" id="PTHR23517:SF2">
    <property type="entry name" value="MULTIDRUG RESISTANCE PROTEIN MDTH"/>
    <property type="match status" value="1"/>
</dbReference>
<feature type="transmembrane region" description="Helical" evidence="7">
    <location>
        <begin position="355"/>
        <end position="373"/>
    </location>
</feature>
<dbReference type="Proteomes" id="UP000187181">
    <property type="component" value="Unassembled WGS sequence"/>
</dbReference>
<dbReference type="InterPro" id="IPR036259">
    <property type="entry name" value="MFS_trans_sf"/>
</dbReference>
<dbReference type="PANTHER" id="PTHR23517">
    <property type="entry name" value="RESISTANCE PROTEIN MDTM, PUTATIVE-RELATED-RELATED"/>
    <property type="match status" value="1"/>
</dbReference>